<protein>
    <recommendedName>
        <fullName evidence="4">WD40-repeat-containing domain</fullName>
    </recommendedName>
</protein>
<evidence type="ECO:0000313" key="3">
    <source>
        <dbReference type="Proteomes" id="UP000692954"/>
    </source>
</evidence>
<evidence type="ECO:0000313" key="2">
    <source>
        <dbReference type="EMBL" id="CAD8131256.1"/>
    </source>
</evidence>
<dbReference type="Pfam" id="PF00400">
    <property type="entry name" value="WD40"/>
    <property type="match status" value="3"/>
</dbReference>
<dbReference type="AlphaFoldDB" id="A0A8S1RTH9"/>
<dbReference type="PANTHER" id="PTHR19920:SF0">
    <property type="entry name" value="CYTOSOLIC IRON-SULFUR PROTEIN ASSEMBLY PROTEIN CIAO1-RELATED"/>
    <property type="match status" value="1"/>
</dbReference>
<evidence type="ECO:0008006" key="4">
    <source>
        <dbReference type="Google" id="ProtNLM"/>
    </source>
</evidence>
<dbReference type="PROSITE" id="PS50082">
    <property type="entry name" value="WD_REPEATS_2"/>
    <property type="match status" value="2"/>
</dbReference>
<proteinExistence type="predicted"/>
<dbReference type="PANTHER" id="PTHR19920">
    <property type="entry name" value="WD40 PROTEIN CIAO1"/>
    <property type="match status" value="1"/>
</dbReference>
<dbReference type="GO" id="GO:0097361">
    <property type="term" value="C:cytosolic [4Fe-4S] assembly targeting complex"/>
    <property type="evidence" value="ECO:0007669"/>
    <property type="project" value="TreeGrafter"/>
</dbReference>
<gene>
    <name evidence="2" type="ORF">PSON_ATCC_30995.1.T4270001</name>
</gene>
<comment type="caution">
    <text evidence="2">The sequence shown here is derived from an EMBL/GenBank/DDBJ whole genome shotgun (WGS) entry which is preliminary data.</text>
</comment>
<reference evidence="2" key="1">
    <citation type="submission" date="2021-01" db="EMBL/GenBank/DDBJ databases">
        <authorList>
            <consortium name="Genoscope - CEA"/>
            <person name="William W."/>
        </authorList>
    </citation>
    <scope>NUCLEOTIDE SEQUENCE</scope>
</reference>
<dbReference type="PROSITE" id="PS50294">
    <property type="entry name" value="WD_REPEATS_REGION"/>
    <property type="match status" value="1"/>
</dbReference>
<dbReference type="EMBL" id="CAJJDN010000428">
    <property type="protein sequence ID" value="CAD8131256.1"/>
    <property type="molecule type" value="Genomic_DNA"/>
</dbReference>
<keyword evidence="3" id="KW-1185">Reference proteome</keyword>
<sequence>MNCTYHIQNQVSFICIASHKCQYQRKLCAECLYDHGVDVIKQTVPIDRFGAMVIKKLKESKLEETSELIQQRMNFKSIFSKIEIMMKKIWEESAQSIKKIYDMIEHENKQYINLIYDNRNLAESSYNNLEILVSILEGNTLDSWNVQKNLQLKKLEKAKNWLSQEVNAFNEKIKNELDQLNIIGQPQLSNFVQEVKSQIKTKMRDKIQIESQEEEQHQQQSLINQQQQFQQLQQQNQIKSPSQFNLKPFNYQIIQKNSIKQDEWCLAVDLNKDGSILAAGCNTEIKIYEFKQGMLKLNQILNKHKTNVYILNFMKQSNQLISGDQGGSILIWSYNNNSWICLQTIKGHSDFVRCLIMNNKEDLFISSSDDNSIKFWLEENGWSCQQKILDHSNSVYQLSLNEQQNQVISCGEDSQILVIEQSELNKNWIVKQKIKVDCEGYRLCFINDNLFTFQPCKGNLMYVYEKNSISKQFTKSKNITINQSNQFLGGLFPQQFIKQNNYL</sequence>
<dbReference type="GO" id="GO:0016226">
    <property type="term" value="P:iron-sulfur cluster assembly"/>
    <property type="evidence" value="ECO:0007669"/>
    <property type="project" value="TreeGrafter"/>
</dbReference>
<dbReference type="OrthoDB" id="63070at2759"/>
<dbReference type="InterPro" id="IPR001680">
    <property type="entry name" value="WD40_rpt"/>
</dbReference>
<feature type="repeat" description="WD" evidence="1">
    <location>
        <begin position="301"/>
        <end position="336"/>
    </location>
</feature>
<dbReference type="Proteomes" id="UP000692954">
    <property type="component" value="Unassembled WGS sequence"/>
</dbReference>
<keyword evidence="1" id="KW-0853">WD repeat</keyword>
<name>A0A8S1RTH9_9CILI</name>
<evidence type="ECO:0000256" key="1">
    <source>
        <dbReference type="PROSITE-ProRule" id="PRU00221"/>
    </source>
</evidence>
<organism evidence="2 3">
    <name type="scientific">Paramecium sonneborni</name>
    <dbReference type="NCBI Taxonomy" id="65129"/>
    <lineage>
        <taxon>Eukaryota</taxon>
        <taxon>Sar</taxon>
        <taxon>Alveolata</taxon>
        <taxon>Ciliophora</taxon>
        <taxon>Intramacronucleata</taxon>
        <taxon>Oligohymenophorea</taxon>
        <taxon>Peniculida</taxon>
        <taxon>Parameciidae</taxon>
        <taxon>Paramecium</taxon>
    </lineage>
</organism>
<feature type="repeat" description="WD" evidence="1">
    <location>
        <begin position="345"/>
        <end position="376"/>
    </location>
</feature>
<dbReference type="SMART" id="SM00320">
    <property type="entry name" value="WD40"/>
    <property type="match status" value="4"/>
</dbReference>
<accession>A0A8S1RTH9</accession>